<name>A0AAU0UQS8_9FIRM</name>
<sequence>MKKKGLAILIMIFALSLILVGCTSGEKAPEQGDNVSQDTPAQAGKDAPAQAGENQNEQAVAEDQFEQMYFRVDEGQGSVEVGVFWAAPEYFEAVGNEQSVDQLDLENNIVFEVSMTTHSGDLRDYSMLEKAELEVDGKILKPTKWELSSKDSHHPVGVLAFPAKDENGDGVIRTDSTIKLNMKDLRDVPKRMFVWELPMK</sequence>
<feature type="region of interest" description="Disordered" evidence="1">
    <location>
        <begin position="28"/>
        <end position="56"/>
    </location>
</feature>
<evidence type="ECO:0000313" key="3">
    <source>
        <dbReference type="EMBL" id="WRO22923.1"/>
    </source>
</evidence>
<evidence type="ECO:0000256" key="1">
    <source>
        <dbReference type="SAM" id="MobiDB-lite"/>
    </source>
</evidence>
<keyword evidence="4" id="KW-1185">Reference proteome</keyword>
<accession>A0AAU0UQS8</accession>
<keyword evidence="2" id="KW-0732">Signal</keyword>
<feature type="signal peptide" evidence="2">
    <location>
        <begin position="1"/>
        <end position="21"/>
    </location>
</feature>
<dbReference type="PROSITE" id="PS51257">
    <property type="entry name" value="PROKAR_LIPOPROTEIN"/>
    <property type="match status" value="1"/>
</dbReference>
<feature type="chain" id="PRO_5043311374" evidence="2">
    <location>
        <begin position="22"/>
        <end position="200"/>
    </location>
</feature>
<evidence type="ECO:0000313" key="4">
    <source>
        <dbReference type="Proteomes" id="UP001329915"/>
    </source>
</evidence>
<reference evidence="3 4" key="1">
    <citation type="submission" date="2023-04" db="EMBL/GenBank/DDBJ databases">
        <authorList>
            <person name="Hsu D."/>
        </authorList>
    </citation>
    <scope>NUCLEOTIDE SEQUENCE [LARGE SCALE GENOMIC DNA]</scope>
    <source>
        <strain evidence="3 4">MK1</strain>
    </source>
</reference>
<organism evidence="3 4">
    <name type="scientific">Metallumcola ferriviriculae</name>
    <dbReference type="NCBI Taxonomy" id="3039180"/>
    <lineage>
        <taxon>Bacteria</taxon>
        <taxon>Bacillati</taxon>
        <taxon>Bacillota</taxon>
        <taxon>Clostridia</taxon>
        <taxon>Neomoorellales</taxon>
        <taxon>Desulfitibacteraceae</taxon>
        <taxon>Metallumcola</taxon>
    </lineage>
</organism>
<dbReference type="Proteomes" id="UP001329915">
    <property type="component" value="Chromosome"/>
</dbReference>
<dbReference type="KEGG" id="dbc:MFMK1_002768"/>
<protein>
    <submittedName>
        <fullName evidence="3">Uncharacterized protein</fullName>
    </submittedName>
</protein>
<dbReference type="EMBL" id="CP121694">
    <property type="protein sequence ID" value="WRO22923.1"/>
    <property type="molecule type" value="Genomic_DNA"/>
</dbReference>
<evidence type="ECO:0000256" key="2">
    <source>
        <dbReference type="SAM" id="SignalP"/>
    </source>
</evidence>
<proteinExistence type="predicted"/>
<gene>
    <name evidence="3" type="ORF">MFMK1_002768</name>
</gene>
<dbReference type="AlphaFoldDB" id="A0AAU0UQS8"/>
<dbReference type="RefSeq" id="WP_366922318.1">
    <property type="nucleotide sequence ID" value="NZ_CP121694.1"/>
</dbReference>